<proteinExistence type="predicted"/>
<sequence>MSSEESDSEYQEFVTSFYHLVQDINEYYAKKSKESRTARFLKQAKARRKTNQITFRMPENPDQNVSEIISYNKNQAEKLVKPMRHQTKNLENSQVEPYISNVHIILRQIQFLRLRDLKLKQQILRNAQKQVYLNLIEDHKQNSKKSQPRTCCLHIYLAEKIYQEKMKEVATCLKFHEGPKIVIPLFKNTAQTRKGSME</sequence>
<keyword evidence="2" id="KW-1185">Reference proteome</keyword>
<organism evidence="1 2">
    <name type="scientific">Paramecium primaurelia</name>
    <dbReference type="NCBI Taxonomy" id="5886"/>
    <lineage>
        <taxon>Eukaryota</taxon>
        <taxon>Sar</taxon>
        <taxon>Alveolata</taxon>
        <taxon>Ciliophora</taxon>
        <taxon>Intramacronucleata</taxon>
        <taxon>Oligohymenophorea</taxon>
        <taxon>Peniculida</taxon>
        <taxon>Parameciidae</taxon>
        <taxon>Paramecium</taxon>
    </lineage>
</organism>
<evidence type="ECO:0000313" key="1">
    <source>
        <dbReference type="EMBL" id="CAD8066961.1"/>
    </source>
</evidence>
<dbReference type="Proteomes" id="UP000688137">
    <property type="component" value="Unassembled WGS sequence"/>
</dbReference>
<protein>
    <submittedName>
        <fullName evidence="1">Uncharacterized protein</fullName>
    </submittedName>
</protein>
<dbReference type="AlphaFoldDB" id="A0A8S1LKZ3"/>
<reference evidence="1" key="1">
    <citation type="submission" date="2021-01" db="EMBL/GenBank/DDBJ databases">
        <authorList>
            <consortium name="Genoscope - CEA"/>
            <person name="William W."/>
        </authorList>
    </citation>
    <scope>NUCLEOTIDE SEQUENCE</scope>
</reference>
<accession>A0A8S1LKZ3</accession>
<dbReference type="OMA" id="FHEGPKI"/>
<dbReference type="EMBL" id="CAJJDM010000039">
    <property type="protein sequence ID" value="CAD8066961.1"/>
    <property type="molecule type" value="Genomic_DNA"/>
</dbReference>
<evidence type="ECO:0000313" key="2">
    <source>
        <dbReference type="Proteomes" id="UP000688137"/>
    </source>
</evidence>
<name>A0A8S1LKZ3_PARPR</name>
<gene>
    <name evidence="1" type="ORF">PPRIM_AZ9-3.1.T0400041</name>
</gene>
<comment type="caution">
    <text evidence="1">The sequence shown here is derived from an EMBL/GenBank/DDBJ whole genome shotgun (WGS) entry which is preliminary data.</text>
</comment>